<accession>A0A8X8B503</accession>
<dbReference type="InterPro" id="IPR001623">
    <property type="entry name" value="DnaJ_domain"/>
</dbReference>
<feature type="compositionally biased region" description="Polar residues" evidence="1">
    <location>
        <begin position="143"/>
        <end position="158"/>
    </location>
</feature>
<feature type="region of interest" description="Disordered" evidence="1">
    <location>
        <begin position="333"/>
        <end position="353"/>
    </location>
</feature>
<reference evidence="2 3" key="1">
    <citation type="submission" date="2020-02" db="EMBL/GenBank/DDBJ databases">
        <authorList>
            <person name="Ma Q."/>
            <person name="Huang Y."/>
            <person name="Song X."/>
            <person name="Pei D."/>
        </authorList>
    </citation>
    <scope>NUCLEOTIDE SEQUENCE [LARGE SCALE GENOMIC DNA]</scope>
    <source>
        <strain evidence="2">Sxm20200214</strain>
        <tissue evidence="2">Leaf</tissue>
    </source>
</reference>
<evidence type="ECO:0000313" key="2">
    <source>
        <dbReference type="EMBL" id="KAG2324264.1"/>
    </source>
</evidence>
<dbReference type="OrthoDB" id="1717591at2759"/>
<dbReference type="GO" id="GO:0030276">
    <property type="term" value="F:clathrin binding"/>
    <property type="evidence" value="ECO:0007669"/>
    <property type="project" value="TreeGrafter"/>
</dbReference>
<evidence type="ECO:0008006" key="4">
    <source>
        <dbReference type="Google" id="ProtNLM"/>
    </source>
</evidence>
<proteinExistence type="predicted"/>
<dbReference type="PANTHER" id="PTHR23172">
    <property type="entry name" value="AUXILIN/CYCLIN G-ASSOCIATED KINASE-RELATED"/>
    <property type="match status" value="1"/>
</dbReference>
<feature type="region of interest" description="Disordered" evidence="1">
    <location>
        <begin position="111"/>
        <end position="169"/>
    </location>
</feature>
<feature type="compositionally biased region" description="Basic and acidic residues" evidence="1">
    <location>
        <begin position="380"/>
        <end position="394"/>
    </location>
</feature>
<keyword evidence="3" id="KW-1185">Reference proteome</keyword>
<sequence length="525" mass="58063">MQTFPSSETFLLASNSPPLLLNPGGDDVDIDFRDVFGGPPKRRSKVNELTRHSFSDTALRRLDVNVDNSALVPRDDLWNERNEKPVFGEDTSVRRRFTADDFFDDIFGANEPSKHIRSPAQPLPHEAESHAKQVKATEIPTFGSATASSSPLSRTSDMVGSAAKSGSDGYVSPQVVNGKGRQFHFSIYKWSNKGVPVVNWGSSRLSSMAKSEQTTLSDLRSTTFEKADEDIVFKREVRKDRMEAKTMGSSDGDSRIKKKEQGRRSSLDSPMPDKACFASTPAAPEVGKDGVKGKVMDFVKIFSQGASAGAGGESLGKSSRWRAKESLATDINKDGAKTRETGNIPDQQTKPIPDIPAMATQRKVSDRVNVNNNKTSGVTEQEKRQEPSKTHTTSEDIDEPIHVNFMVEDVTQDENSLEETKNDAEEIQNIDAKIRKWSSGKSGNIRSLLSTLQYILWPGCGWKAVPLMDLIEGNAVRKSYQRALLILHPDKLQPKGASDNQKYMAEKVFELLQEAWDHFNTLGPV</sequence>
<evidence type="ECO:0000256" key="1">
    <source>
        <dbReference type="SAM" id="MobiDB-lite"/>
    </source>
</evidence>
<dbReference type="AlphaFoldDB" id="A0A8X8B503"/>
<dbReference type="SUPFAM" id="SSF46565">
    <property type="entry name" value="Chaperone J-domain"/>
    <property type="match status" value="1"/>
</dbReference>
<protein>
    <recommendedName>
        <fullName evidence="4">J domain-containing protein required for chloroplast accumulation response 1</fullName>
    </recommendedName>
</protein>
<name>A0A8X8B503_BRACI</name>
<dbReference type="GO" id="GO:0072583">
    <property type="term" value="P:clathrin-dependent endocytosis"/>
    <property type="evidence" value="ECO:0007669"/>
    <property type="project" value="TreeGrafter"/>
</dbReference>
<dbReference type="GO" id="GO:0005737">
    <property type="term" value="C:cytoplasm"/>
    <property type="evidence" value="ECO:0007669"/>
    <property type="project" value="TreeGrafter"/>
</dbReference>
<gene>
    <name evidence="2" type="ORF">Bca52824_006992</name>
</gene>
<dbReference type="Gene3D" id="1.10.287.110">
    <property type="entry name" value="DnaJ domain"/>
    <property type="match status" value="1"/>
</dbReference>
<organism evidence="2 3">
    <name type="scientific">Brassica carinata</name>
    <name type="common">Ethiopian mustard</name>
    <name type="synonym">Abyssinian cabbage</name>
    <dbReference type="NCBI Taxonomy" id="52824"/>
    <lineage>
        <taxon>Eukaryota</taxon>
        <taxon>Viridiplantae</taxon>
        <taxon>Streptophyta</taxon>
        <taxon>Embryophyta</taxon>
        <taxon>Tracheophyta</taxon>
        <taxon>Spermatophyta</taxon>
        <taxon>Magnoliopsida</taxon>
        <taxon>eudicotyledons</taxon>
        <taxon>Gunneridae</taxon>
        <taxon>Pentapetalae</taxon>
        <taxon>rosids</taxon>
        <taxon>malvids</taxon>
        <taxon>Brassicales</taxon>
        <taxon>Brassicaceae</taxon>
        <taxon>Brassiceae</taxon>
        <taxon>Brassica</taxon>
    </lineage>
</organism>
<dbReference type="PANTHER" id="PTHR23172:SF64">
    <property type="entry name" value="J DOMAIN-CONTAINING PROTEIN REQUIRED FOR CHLOROPLAST ACCUMULATION RESPONSE 1"/>
    <property type="match status" value="1"/>
</dbReference>
<feature type="region of interest" description="Disordered" evidence="1">
    <location>
        <begin position="242"/>
        <end position="272"/>
    </location>
</feature>
<feature type="region of interest" description="Disordered" evidence="1">
    <location>
        <begin position="367"/>
        <end position="397"/>
    </location>
</feature>
<dbReference type="GO" id="GO:0072318">
    <property type="term" value="P:clathrin coat disassembly"/>
    <property type="evidence" value="ECO:0007669"/>
    <property type="project" value="TreeGrafter"/>
</dbReference>
<dbReference type="CDD" id="cd06257">
    <property type="entry name" value="DnaJ"/>
    <property type="match status" value="1"/>
</dbReference>
<dbReference type="InterPro" id="IPR036869">
    <property type="entry name" value="J_dom_sf"/>
</dbReference>
<dbReference type="EMBL" id="JAAMPC010000002">
    <property type="protein sequence ID" value="KAG2324264.1"/>
    <property type="molecule type" value="Genomic_DNA"/>
</dbReference>
<comment type="caution">
    <text evidence="2">The sequence shown here is derived from an EMBL/GenBank/DDBJ whole genome shotgun (WGS) entry which is preliminary data.</text>
</comment>
<dbReference type="GO" id="GO:0031982">
    <property type="term" value="C:vesicle"/>
    <property type="evidence" value="ECO:0007669"/>
    <property type="project" value="TreeGrafter"/>
</dbReference>
<dbReference type="FunFam" id="1.10.287.110:FF:000043">
    <property type="entry name" value="J-domain protein required for chloroplast accumulation response 1"/>
    <property type="match status" value="1"/>
</dbReference>
<evidence type="ECO:0000313" key="3">
    <source>
        <dbReference type="Proteomes" id="UP000886595"/>
    </source>
</evidence>
<feature type="compositionally biased region" description="Polar residues" evidence="1">
    <location>
        <begin position="368"/>
        <end position="379"/>
    </location>
</feature>
<dbReference type="Proteomes" id="UP000886595">
    <property type="component" value="Unassembled WGS sequence"/>
</dbReference>